<keyword evidence="1" id="KW-0808">Transferase</keyword>
<evidence type="ECO:0000256" key="1">
    <source>
        <dbReference type="ARBA" id="ARBA00022679"/>
    </source>
</evidence>
<feature type="domain" description="N-acetyltransferase" evidence="3">
    <location>
        <begin position="9"/>
        <end position="161"/>
    </location>
</feature>
<keyword evidence="5" id="KW-1185">Reference proteome</keyword>
<evidence type="ECO:0000313" key="4">
    <source>
        <dbReference type="EMBL" id="GAA4875144.1"/>
    </source>
</evidence>
<organism evidence="4 5">
    <name type="scientific">Ferrimonas pelagia</name>
    <dbReference type="NCBI Taxonomy" id="1177826"/>
    <lineage>
        <taxon>Bacteria</taxon>
        <taxon>Pseudomonadati</taxon>
        <taxon>Pseudomonadota</taxon>
        <taxon>Gammaproteobacteria</taxon>
        <taxon>Alteromonadales</taxon>
        <taxon>Ferrimonadaceae</taxon>
        <taxon>Ferrimonas</taxon>
    </lineage>
</organism>
<dbReference type="CDD" id="cd04301">
    <property type="entry name" value="NAT_SF"/>
    <property type="match status" value="1"/>
</dbReference>
<gene>
    <name evidence="4" type="ORF">GCM10023333_05430</name>
</gene>
<dbReference type="PANTHER" id="PTHR43420">
    <property type="entry name" value="ACETYLTRANSFERASE"/>
    <property type="match status" value="1"/>
</dbReference>
<dbReference type="InterPro" id="IPR016181">
    <property type="entry name" value="Acyl_CoA_acyltransferase"/>
</dbReference>
<keyword evidence="2" id="KW-0012">Acyltransferase</keyword>
<dbReference type="InterPro" id="IPR050680">
    <property type="entry name" value="YpeA/RimI_acetyltransf"/>
</dbReference>
<dbReference type="RefSeq" id="WP_345333163.1">
    <property type="nucleotide sequence ID" value="NZ_BAABJZ010000006.1"/>
</dbReference>
<comment type="caution">
    <text evidence="4">The sequence shown here is derived from an EMBL/GenBank/DDBJ whole genome shotgun (WGS) entry which is preliminary data.</text>
</comment>
<accession>A0ABP9EC70</accession>
<evidence type="ECO:0000313" key="5">
    <source>
        <dbReference type="Proteomes" id="UP001499988"/>
    </source>
</evidence>
<dbReference type="Gene3D" id="3.40.630.30">
    <property type="match status" value="1"/>
</dbReference>
<evidence type="ECO:0000259" key="3">
    <source>
        <dbReference type="PROSITE" id="PS51186"/>
    </source>
</evidence>
<dbReference type="SUPFAM" id="SSF55729">
    <property type="entry name" value="Acyl-CoA N-acyltransferases (Nat)"/>
    <property type="match status" value="1"/>
</dbReference>
<proteinExistence type="predicted"/>
<dbReference type="PROSITE" id="PS51186">
    <property type="entry name" value="GNAT"/>
    <property type="match status" value="1"/>
</dbReference>
<protein>
    <submittedName>
        <fullName evidence="4">GNAT family N-acetyltransferase</fullName>
    </submittedName>
</protein>
<dbReference type="InterPro" id="IPR000182">
    <property type="entry name" value="GNAT_dom"/>
</dbReference>
<name>A0ABP9EC70_9GAMM</name>
<sequence length="161" mass="18978">MTTKMPVPVRLRPVQVSDRPFLQRLYYSLREEEFEQAQVTPADRLHFLEQQFQAQQHHYFTHYCTDHFYLVEIGAVPAGRLFVDYWRDQIRIVDIALLEPYRGKGIGGQLLNQVLSEGRARHLPVTIHVEKYNPALALYQRLGFEVIGVTNEVYYLMQWSP</sequence>
<dbReference type="EMBL" id="BAABJZ010000006">
    <property type="protein sequence ID" value="GAA4875144.1"/>
    <property type="molecule type" value="Genomic_DNA"/>
</dbReference>
<dbReference type="Proteomes" id="UP001499988">
    <property type="component" value="Unassembled WGS sequence"/>
</dbReference>
<evidence type="ECO:0000256" key="2">
    <source>
        <dbReference type="ARBA" id="ARBA00023315"/>
    </source>
</evidence>
<dbReference type="Pfam" id="PF00583">
    <property type="entry name" value="Acetyltransf_1"/>
    <property type="match status" value="1"/>
</dbReference>
<reference evidence="5" key="1">
    <citation type="journal article" date="2019" name="Int. J. Syst. Evol. Microbiol.">
        <title>The Global Catalogue of Microorganisms (GCM) 10K type strain sequencing project: providing services to taxonomists for standard genome sequencing and annotation.</title>
        <authorList>
            <consortium name="The Broad Institute Genomics Platform"/>
            <consortium name="The Broad Institute Genome Sequencing Center for Infectious Disease"/>
            <person name="Wu L."/>
            <person name="Ma J."/>
        </authorList>
    </citation>
    <scope>NUCLEOTIDE SEQUENCE [LARGE SCALE GENOMIC DNA]</scope>
    <source>
        <strain evidence="5">JCM 18401</strain>
    </source>
</reference>